<dbReference type="PANTHER" id="PTHR11388">
    <property type="entry name" value="ORGANIC ANION TRANSPORTER"/>
    <property type="match status" value="1"/>
</dbReference>
<comment type="subcellular location">
    <subcellularLocation>
        <location evidence="1">Cell membrane</location>
        <topology evidence="1">Multi-pass membrane protein</topology>
    </subcellularLocation>
</comment>
<comment type="similarity">
    <text evidence="2">Belongs to the organo anion transporter (TC 2.A.60) family.</text>
</comment>
<dbReference type="GO" id="GO:0043252">
    <property type="term" value="P:sodium-independent organic anion transport"/>
    <property type="evidence" value="ECO:0007669"/>
    <property type="project" value="TreeGrafter"/>
</dbReference>
<dbReference type="InterPro" id="IPR002350">
    <property type="entry name" value="Kazal_dom"/>
</dbReference>
<dbReference type="Proteomes" id="UP000230750">
    <property type="component" value="Unassembled WGS sequence"/>
</dbReference>
<dbReference type="Pfam" id="PF03137">
    <property type="entry name" value="OATP"/>
    <property type="match status" value="1"/>
</dbReference>
<keyword evidence="3" id="KW-1003">Cell membrane</keyword>
<evidence type="ECO:0000256" key="9">
    <source>
        <dbReference type="SAM" id="Phobius"/>
    </source>
</evidence>
<evidence type="ECO:0000256" key="2">
    <source>
        <dbReference type="ARBA" id="ARBA00009657"/>
    </source>
</evidence>
<organism evidence="11 12">
    <name type="scientific">Stichopus japonicus</name>
    <name type="common">Sea cucumber</name>
    <dbReference type="NCBI Taxonomy" id="307972"/>
    <lineage>
        <taxon>Eukaryota</taxon>
        <taxon>Metazoa</taxon>
        <taxon>Echinodermata</taxon>
        <taxon>Eleutherozoa</taxon>
        <taxon>Echinozoa</taxon>
        <taxon>Holothuroidea</taxon>
        <taxon>Aspidochirotacea</taxon>
        <taxon>Aspidochirotida</taxon>
        <taxon>Stichopodidae</taxon>
        <taxon>Apostichopus</taxon>
    </lineage>
</organism>
<dbReference type="PROSITE" id="PS00282">
    <property type="entry name" value="KAZAL_1"/>
    <property type="match status" value="1"/>
</dbReference>
<sequence>MPYSGSGQSSPSTRRSNAAYQPTVEDSPPVARREMGLFDNPKMFTAFVWLANIGLAASVTYLGACTSTLEKRFQLKSSQTAFFFTVTDIVGLFTVLFVIYYGQKRNRARVLGALYLICACGSFVCSIPHYLYSLPAALDPATQSNYTGENGEDRFCTTETAHGSSDSEHHYDADDDDCDNGLNSESGALVNQAWWILLGQVLTSFSSAVFPLIVSCIDDKVSNRNSAMYIAVLFTTFPIGATLGYMIAFMCLGLPVSFPFDTLETYPIGPDDPRWVGAWWLGFVVSGCMEGSVDDKNDTEMGDVSLSFHMPNIEEDEGITGFVKGLLKSVLRVLRNFTVMAMILATCANTASLAGGRAFGPKYIQNQFNLDASRAALLTGVVVIPAAFIGTLSGGCIIRAFNLQNKGKAMMILVLHIGCFFTTIMYLFIGCPNTPTAGLTAPYESRDSYSSSYVAGETPSGLDHMCNNDCDCTVNYQPVCGSDGITYITPCHAGCKSQETWEISGKNSTVFIQCSCVPIDLSNDFYQEDEGLVEERDRSVMMGISSVFMKVLGFIPGPIYFGASIEKACQLFQTSCGKTGNCILYDLPSLRFHFYGLIASLRAIDLFFAILVFLSVWVFKKTLRIDQIKYVETYKISGIFSIFYVP</sequence>
<dbReference type="SUPFAM" id="SSF103473">
    <property type="entry name" value="MFS general substrate transporter"/>
    <property type="match status" value="1"/>
</dbReference>
<dbReference type="SMART" id="SM00280">
    <property type="entry name" value="KAZAL"/>
    <property type="match status" value="1"/>
</dbReference>
<feature type="transmembrane region" description="Helical" evidence="9">
    <location>
        <begin position="410"/>
        <end position="429"/>
    </location>
</feature>
<evidence type="ECO:0000259" key="10">
    <source>
        <dbReference type="PROSITE" id="PS51465"/>
    </source>
</evidence>
<gene>
    <name evidence="11" type="ORF">BSL78_04332</name>
</gene>
<keyword evidence="7" id="KW-1015">Disulfide bond</keyword>
<keyword evidence="4 9" id="KW-0812">Transmembrane</keyword>
<dbReference type="PANTHER" id="PTHR11388:SF142">
    <property type="entry name" value="SOLUTE CARRIER ORGANIC ANION TRANSPORTER FAMILY MEMBER 5A1"/>
    <property type="match status" value="1"/>
</dbReference>
<dbReference type="Gene3D" id="1.20.1250.20">
    <property type="entry name" value="MFS general substrate transporter like domains"/>
    <property type="match status" value="1"/>
</dbReference>
<dbReference type="InterPro" id="IPR004156">
    <property type="entry name" value="OATP"/>
</dbReference>
<dbReference type="GO" id="GO:0015347">
    <property type="term" value="F:sodium-independent organic anion transmembrane transporter activity"/>
    <property type="evidence" value="ECO:0007669"/>
    <property type="project" value="TreeGrafter"/>
</dbReference>
<feature type="transmembrane region" description="Helical" evidence="9">
    <location>
        <begin position="592"/>
        <end position="619"/>
    </location>
</feature>
<keyword evidence="5 9" id="KW-1133">Transmembrane helix</keyword>
<feature type="transmembrane region" description="Helical" evidence="9">
    <location>
        <begin position="333"/>
        <end position="355"/>
    </location>
</feature>
<keyword evidence="12" id="KW-1185">Reference proteome</keyword>
<evidence type="ECO:0000313" key="12">
    <source>
        <dbReference type="Proteomes" id="UP000230750"/>
    </source>
</evidence>
<evidence type="ECO:0000313" key="11">
    <source>
        <dbReference type="EMBL" id="PIK58760.1"/>
    </source>
</evidence>
<keyword evidence="6 9" id="KW-0472">Membrane</keyword>
<dbReference type="SUPFAM" id="SSF100895">
    <property type="entry name" value="Kazal-type serine protease inhibitors"/>
    <property type="match status" value="1"/>
</dbReference>
<dbReference type="CDD" id="cd17336">
    <property type="entry name" value="MFS_SLCO_OATP"/>
    <property type="match status" value="1"/>
</dbReference>
<dbReference type="Gene3D" id="3.30.60.30">
    <property type="match status" value="1"/>
</dbReference>
<feature type="transmembrane region" description="Helical" evidence="9">
    <location>
        <begin position="43"/>
        <end position="62"/>
    </location>
</feature>
<dbReference type="EMBL" id="MRZV01000103">
    <property type="protein sequence ID" value="PIK58760.1"/>
    <property type="molecule type" value="Genomic_DNA"/>
</dbReference>
<comment type="caution">
    <text evidence="11">The sequence shown here is derived from an EMBL/GenBank/DDBJ whole genome shotgun (WGS) entry which is preliminary data.</text>
</comment>
<dbReference type="Pfam" id="PF07648">
    <property type="entry name" value="Kazal_2"/>
    <property type="match status" value="1"/>
</dbReference>
<protein>
    <submittedName>
        <fullName evidence="11">Putative solute carrier organic anion transporter family member 2A1</fullName>
    </submittedName>
</protein>
<evidence type="ECO:0000256" key="1">
    <source>
        <dbReference type="ARBA" id="ARBA00004651"/>
    </source>
</evidence>
<feature type="domain" description="Kazal-like" evidence="10">
    <location>
        <begin position="460"/>
        <end position="518"/>
    </location>
</feature>
<dbReference type="InterPro" id="IPR036058">
    <property type="entry name" value="Kazal_dom_sf"/>
</dbReference>
<dbReference type="AlphaFoldDB" id="A0A2G8LF31"/>
<feature type="transmembrane region" description="Helical" evidence="9">
    <location>
        <begin position="82"/>
        <end position="101"/>
    </location>
</feature>
<dbReference type="InterPro" id="IPR036259">
    <property type="entry name" value="MFS_trans_sf"/>
</dbReference>
<feature type="compositionally biased region" description="Polar residues" evidence="8">
    <location>
        <begin position="1"/>
        <end position="20"/>
    </location>
</feature>
<evidence type="ECO:0000256" key="5">
    <source>
        <dbReference type="ARBA" id="ARBA00022989"/>
    </source>
</evidence>
<feature type="transmembrane region" description="Helical" evidence="9">
    <location>
        <begin position="375"/>
        <end position="398"/>
    </location>
</feature>
<dbReference type="PROSITE" id="PS51465">
    <property type="entry name" value="KAZAL_2"/>
    <property type="match status" value="1"/>
</dbReference>
<evidence type="ECO:0000256" key="4">
    <source>
        <dbReference type="ARBA" id="ARBA00022692"/>
    </source>
</evidence>
<proteinExistence type="inferred from homology"/>
<feature type="region of interest" description="Disordered" evidence="8">
    <location>
        <begin position="1"/>
        <end position="27"/>
    </location>
</feature>
<reference evidence="11 12" key="1">
    <citation type="journal article" date="2017" name="PLoS Biol.">
        <title>The sea cucumber genome provides insights into morphological evolution and visceral regeneration.</title>
        <authorList>
            <person name="Zhang X."/>
            <person name="Sun L."/>
            <person name="Yuan J."/>
            <person name="Sun Y."/>
            <person name="Gao Y."/>
            <person name="Zhang L."/>
            <person name="Li S."/>
            <person name="Dai H."/>
            <person name="Hamel J.F."/>
            <person name="Liu C."/>
            <person name="Yu Y."/>
            <person name="Liu S."/>
            <person name="Lin W."/>
            <person name="Guo K."/>
            <person name="Jin S."/>
            <person name="Xu P."/>
            <person name="Storey K.B."/>
            <person name="Huan P."/>
            <person name="Zhang T."/>
            <person name="Zhou Y."/>
            <person name="Zhang J."/>
            <person name="Lin C."/>
            <person name="Li X."/>
            <person name="Xing L."/>
            <person name="Huo D."/>
            <person name="Sun M."/>
            <person name="Wang L."/>
            <person name="Mercier A."/>
            <person name="Li F."/>
            <person name="Yang H."/>
            <person name="Xiang J."/>
        </authorList>
    </citation>
    <scope>NUCLEOTIDE SEQUENCE [LARGE SCALE GENOMIC DNA]</scope>
    <source>
        <strain evidence="11">Shaxun</strain>
        <tissue evidence="11">Muscle</tissue>
    </source>
</reference>
<accession>A0A2G8LF31</accession>
<name>A0A2G8LF31_STIJA</name>
<feature type="transmembrane region" description="Helical" evidence="9">
    <location>
        <begin position="113"/>
        <end position="132"/>
    </location>
</feature>
<feature type="transmembrane region" description="Helical" evidence="9">
    <location>
        <begin position="193"/>
        <end position="217"/>
    </location>
</feature>
<evidence type="ECO:0000256" key="7">
    <source>
        <dbReference type="ARBA" id="ARBA00023157"/>
    </source>
</evidence>
<dbReference type="OrthoDB" id="5062115at2759"/>
<dbReference type="GO" id="GO:0016323">
    <property type="term" value="C:basolateral plasma membrane"/>
    <property type="evidence" value="ECO:0007669"/>
    <property type="project" value="TreeGrafter"/>
</dbReference>
<evidence type="ECO:0000256" key="6">
    <source>
        <dbReference type="ARBA" id="ARBA00023136"/>
    </source>
</evidence>
<evidence type="ECO:0000256" key="3">
    <source>
        <dbReference type="ARBA" id="ARBA00022475"/>
    </source>
</evidence>
<evidence type="ECO:0000256" key="8">
    <source>
        <dbReference type="SAM" id="MobiDB-lite"/>
    </source>
</evidence>
<feature type="transmembrane region" description="Helical" evidence="9">
    <location>
        <begin position="229"/>
        <end position="256"/>
    </location>
</feature>